<dbReference type="RefSeq" id="WP_380617711.1">
    <property type="nucleotide sequence ID" value="NZ_JBHSDK010000002.1"/>
</dbReference>
<feature type="transmembrane region" description="Helical" evidence="2">
    <location>
        <begin position="117"/>
        <end position="134"/>
    </location>
</feature>
<protein>
    <submittedName>
        <fullName evidence="3">Uncharacterized protein</fullName>
    </submittedName>
</protein>
<evidence type="ECO:0000313" key="3">
    <source>
        <dbReference type="EMBL" id="MFC4333974.1"/>
    </source>
</evidence>
<keyword evidence="4" id="KW-1185">Reference proteome</keyword>
<feature type="transmembrane region" description="Helical" evidence="2">
    <location>
        <begin position="146"/>
        <end position="168"/>
    </location>
</feature>
<feature type="compositionally biased region" description="Low complexity" evidence="1">
    <location>
        <begin position="54"/>
        <end position="70"/>
    </location>
</feature>
<feature type="region of interest" description="Disordered" evidence="1">
    <location>
        <begin position="18"/>
        <end position="79"/>
    </location>
</feature>
<dbReference type="Proteomes" id="UP001595823">
    <property type="component" value="Unassembled WGS sequence"/>
</dbReference>
<evidence type="ECO:0000256" key="2">
    <source>
        <dbReference type="SAM" id="Phobius"/>
    </source>
</evidence>
<organism evidence="3 4">
    <name type="scientific">Salininema proteolyticum</name>
    <dbReference type="NCBI Taxonomy" id="1607685"/>
    <lineage>
        <taxon>Bacteria</taxon>
        <taxon>Bacillati</taxon>
        <taxon>Actinomycetota</taxon>
        <taxon>Actinomycetes</taxon>
        <taxon>Glycomycetales</taxon>
        <taxon>Glycomycetaceae</taxon>
        <taxon>Salininema</taxon>
    </lineage>
</organism>
<sequence length="207" mass="21703">MAATTADLYRQTLQELDTVRRRSASQAEAHRAAMESSAQRAEQLRAASDEGRASAEALAAATRAKPAGGRPEAAAQPDSLDAVEHDLRAAEGDLEEAKYLAHRPAFLPRWRSDERNAVVYAGAALAGLAAQLVALRTWSGDGIVDLLILLAILVAFPLAAFGAGWLAIGVVARPRLGEPEKLVRNPRLGLVIAATACAVAAYAAFAG</sequence>
<accession>A0ABV8TT89</accession>
<dbReference type="EMBL" id="JBHSDK010000002">
    <property type="protein sequence ID" value="MFC4333974.1"/>
    <property type="molecule type" value="Genomic_DNA"/>
</dbReference>
<proteinExistence type="predicted"/>
<feature type="transmembrane region" description="Helical" evidence="2">
    <location>
        <begin position="188"/>
        <end position="205"/>
    </location>
</feature>
<evidence type="ECO:0000313" key="4">
    <source>
        <dbReference type="Proteomes" id="UP001595823"/>
    </source>
</evidence>
<keyword evidence="2" id="KW-0812">Transmembrane</keyword>
<keyword evidence="2" id="KW-0472">Membrane</keyword>
<reference evidence="4" key="1">
    <citation type="journal article" date="2019" name="Int. J. Syst. Evol. Microbiol.">
        <title>The Global Catalogue of Microorganisms (GCM) 10K type strain sequencing project: providing services to taxonomists for standard genome sequencing and annotation.</title>
        <authorList>
            <consortium name="The Broad Institute Genomics Platform"/>
            <consortium name="The Broad Institute Genome Sequencing Center for Infectious Disease"/>
            <person name="Wu L."/>
            <person name="Ma J."/>
        </authorList>
    </citation>
    <scope>NUCLEOTIDE SEQUENCE [LARGE SCALE GENOMIC DNA]</scope>
    <source>
        <strain evidence="4">IBRC-M 10908</strain>
    </source>
</reference>
<gene>
    <name evidence="3" type="ORF">ACFPET_02035</name>
</gene>
<comment type="caution">
    <text evidence="3">The sequence shown here is derived from an EMBL/GenBank/DDBJ whole genome shotgun (WGS) entry which is preliminary data.</text>
</comment>
<keyword evidence="2" id="KW-1133">Transmembrane helix</keyword>
<name>A0ABV8TT89_9ACTN</name>
<evidence type="ECO:0000256" key="1">
    <source>
        <dbReference type="SAM" id="MobiDB-lite"/>
    </source>
</evidence>